<dbReference type="EMBL" id="MAYW01000051">
    <property type="protein sequence ID" value="ODS32705.1"/>
    <property type="molecule type" value="Genomic_DNA"/>
</dbReference>
<accession>A0A1E3XAP5</accession>
<organism evidence="3 4">
    <name type="scientific">Candidatus Scalindua rubra</name>
    <dbReference type="NCBI Taxonomy" id="1872076"/>
    <lineage>
        <taxon>Bacteria</taxon>
        <taxon>Pseudomonadati</taxon>
        <taxon>Planctomycetota</taxon>
        <taxon>Candidatus Brocadiia</taxon>
        <taxon>Candidatus Brocadiales</taxon>
        <taxon>Candidatus Scalinduaceae</taxon>
        <taxon>Candidatus Scalindua</taxon>
    </lineage>
</organism>
<evidence type="ECO:0000313" key="4">
    <source>
        <dbReference type="Proteomes" id="UP000094056"/>
    </source>
</evidence>
<dbReference type="Proteomes" id="UP000094056">
    <property type="component" value="Unassembled WGS sequence"/>
</dbReference>
<dbReference type="InterPro" id="IPR020904">
    <property type="entry name" value="Sc_DH/Rdtase_CS"/>
</dbReference>
<dbReference type="PANTHER" id="PTHR42760:SF115">
    <property type="entry name" value="3-OXOACYL-[ACYL-CARRIER-PROTEIN] REDUCTASE FABG"/>
    <property type="match status" value="1"/>
</dbReference>
<dbReference type="AlphaFoldDB" id="A0A1E3XAP5"/>
<dbReference type="GO" id="GO:0016616">
    <property type="term" value="F:oxidoreductase activity, acting on the CH-OH group of donors, NAD or NADP as acceptor"/>
    <property type="evidence" value="ECO:0007669"/>
    <property type="project" value="TreeGrafter"/>
</dbReference>
<dbReference type="FunFam" id="3.40.50.720:FF:000084">
    <property type="entry name" value="Short-chain dehydrogenase reductase"/>
    <property type="match status" value="1"/>
</dbReference>
<dbReference type="PRINTS" id="PR00081">
    <property type="entry name" value="GDHRDH"/>
</dbReference>
<evidence type="ECO:0000313" key="3">
    <source>
        <dbReference type="EMBL" id="ODS32705.1"/>
    </source>
</evidence>
<reference evidence="3 4" key="1">
    <citation type="submission" date="2016-07" db="EMBL/GenBank/DDBJ databases">
        <title>Draft genome of Scalindua rubra, obtained from a brine-seawater interface in the Red Sea, sheds light on salt adaptation in anammox bacteria.</title>
        <authorList>
            <person name="Speth D.R."/>
            <person name="Lagkouvardos I."/>
            <person name="Wang Y."/>
            <person name="Qian P.-Y."/>
            <person name="Dutilh B.E."/>
            <person name="Jetten M.S."/>
        </authorList>
    </citation>
    <scope>NUCLEOTIDE SEQUENCE [LARGE SCALE GENOMIC DNA]</scope>
    <source>
        <strain evidence="3">BSI-1</strain>
    </source>
</reference>
<dbReference type="PROSITE" id="PS00061">
    <property type="entry name" value="ADH_SHORT"/>
    <property type="match status" value="1"/>
</dbReference>
<proteinExistence type="inferred from homology"/>
<dbReference type="PANTHER" id="PTHR42760">
    <property type="entry name" value="SHORT-CHAIN DEHYDROGENASES/REDUCTASES FAMILY MEMBER"/>
    <property type="match status" value="1"/>
</dbReference>
<keyword evidence="2" id="KW-0560">Oxidoreductase</keyword>
<sequence length="257" mass="27608">MRLKDKTAIITGGGTGIGKASAILFAKEGANIVICGRRKDKLKKVESEIVKELGSKAKNSKKVLSFSCDVSNQDEVKKLLDRSIKQFNKIDILLNNAGVFGGQSVVHKHTLSDWEKVVNINLKGMFLLAKKVIPKMISNGGGSIINIASILGMVAIPEASAYNASKGGVIMFTKSIAVEYGRHNIRANCICPGVVETPMTQGMLADKKTSSDLLKLYPMGRFGKPEDIAYGCLYLASDESSWVTGTALMIDGGYTAM</sequence>
<evidence type="ECO:0000256" key="1">
    <source>
        <dbReference type="ARBA" id="ARBA00006484"/>
    </source>
</evidence>
<dbReference type="InterPro" id="IPR036291">
    <property type="entry name" value="NAD(P)-bd_dom_sf"/>
</dbReference>
<protein>
    <submittedName>
        <fullName evidence="3">Short-chain dehydrogenase</fullName>
    </submittedName>
</protein>
<dbReference type="Pfam" id="PF13561">
    <property type="entry name" value="adh_short_C2"/>
    <property type="match status" value="1"/>
</dbReference>
<dbReference type="SUPFAM" id="SSF51735">
    <property type="entry name" value="NAD(P)-binding Rossmann-fold domains"/>
    <property type="match status" value="1"/>
</dbReference>
<comment type="caution">
    <text evidence="3">The sequence shown here is derived from an EMBL/GenBank/DDBJ whole genome shotgun (WGS) entry which is preliminary data.</text>
</comment>
<dbReference type="PRINTS" id="PR00080">
    <property type="entry name" value="SDRFAMILY"/>
</dbReference>
<name>A0A1E3XAP5_9BACT</name>
<comment type="similarity">
    <text evidence="1">Belongs to the short-chain dehydrogenases/reductases (SDR) family.</text>
</comment>
<evidence type="ECO:0000256" key="2">
    <source>
        <dbReference type="ARBA" id="ARBA00023002"/>
    </source>
</evidence>
<dbReference type="Gene3D" id="3.40.50.720">
    <property type="entry name" value="NAD(P)-binding Rossmann-like Domain"/>
    <property type="match status" value="1"/>
</dbReference>
<dbReference type="NCBIfam" id="NF009466">
    <property type="entry name" value="PRK12826.1-2"/>
    <property type="match status" value="1"/>
</dbReference>
<dbReference type="PATRIC" id="fig|1872076.5.peg.2526"/>
<dbReference type="CDD" id="cd05233">
    <property type="entry name" value="SDR_c"/>
    <property type="match status" value="1"/>
</dbReference>
<dbReference type="NCBIfam" id="NF005559">
    <property type="entry name" value="PRK07231.1"/>
    <property type="match status" value="1"/>
</dbReference>
<dbReference type="InterPro" id="IPR002347">
    <property type="entry name" value="SDR_fam"/>
</dbReference>
<gene>
    <name evidence="3" type="ORF">SCARUB_02145</name>
</gene>